<gene>
    <name evidence="1" type="ORF">CCMSSC00406_0009193</name>
</gene>
<dbReference type="EMBL" id="WQMT02000006">
    <property type="protein sequence ID" value="KAG9221985.1"/>
    <property type="molecule type" value="Genomic_DNA"/>
</dbReference>
<name>A0ACB7IW69_PLECO</name>
<reference evidence="1 2" key="1">
    <citation type="journal article" date="2021" name="Appl. Environ. Microbiol.">
        <title>Genetic linkage and physical mapping for an oyster mushroom Pleurotus cornucopiae and QTL analysis for the trait cap color.</title>
        <authorList>
            <person name="Zhang Y."/>
            <person name="Gao W."/>
            <person name="Sonnenberg A."/>
            <person name="Chen Q."/>
            <person name="Zhang J."/>
            <person name="Huang C."/>
        </authorList>
    </citation>
    <scope>NUCLEOTIDE SEQUENCE [LARGE SCALE GENOMIC DNA]</scope>
    <source>
        <strain evidence="1">CCMSSC00406</strain>
    </source>
</reference>
<proteinExistence type="predicted"/>
<evidence type="ECO:0000313" key="2">
    <source>
        <dbReference type="Proteomes" id="UP000824881"/>
    </source>
</evidence>
<dbReference type="Proteomes" id="UP000824881">
    <property type="component" value="Unassembled WGS sequence"/>
</dbReference>
<sequence length="500" mass="58715">MAFQRNKPHDPRNSAVPDFLQEFEDVFAKESFDELPMPRPWDHAIELVDRAEPTSTKCYPLSPAEQKQLDEFLEENLRTGRIRPSKSPMAAPVFFVKKKDGWLRLVQDYRKLNSMTVKNRYPLPLISDLVDKLRNTRYFSKLDVRWGFNNVRIKEGDEWKAAFRTTRGLFEPLVMFFGLTNSPSTFQTMMNDLFRELITEGVVIIYLDDILIYTKTREEHRRVLKRVLDILQRNKLFLQPDKCEFEQTKVEYLGVVISEGKIEMDPVKVSGVADWPTPRTRTELQSFLGFVNFYRRFIKDYSHIARPLFDLTCAKEWQWNDSAQSAFLRIKELITSEPVLVFPKEDRPYRVEADSSDYATGAVLSQLDPDDGKWHPVAFYSKSLQAAERNYEIHDKEMLSIIRALEEWRHYLEGAETLFEIWTDHKNLEYFIKAQKLNRRQARWSLYLSLFDFTLQHRPGRTMAWRIPILFSLDSPSARLALCGHLEVALTVMGKLTSNT</sequence>
<organism evidence="1 2">
    <name type="scientific">Pleurotus cornucopiae</name>
    <name type="common">Cornucopia mushroom</name>
    <dbReference type="NCBI Taxonomy" id="5321"/>
    <lineage>
        <taxon>Eukaryota</taxon>
        <taxon>Fungi</taxon>
        <taxon>Dikarya</taxon>
        <taxon>Basidiomycota</taxon>
        <taxon>Agaricomycotina</taxon>
        <taxon>Agaricomycetes</taxon>
        <taxon>Agaricomycetidae</taxon>
        <taxon>Agaricales</taxon>
        <taxon>Pleurotineae</taxon>
        <taxon>Pleurotaceae</taxon>
        <taxon>Pleurotus</taxon>
    </lineage>
</organism>
<protein>
    <submittedName>
        <fullName evidence="1">Uncharacterized protein</fullName>
    </submittedName>
</protein>
<comment type="caution">
    <text evidence="1">The sequence shown here is derived from an EMBL/GenBank/DDBJ whole genome shotgun (WGS) entry which is preliminary data.</text>
</comment>
<accession>A0ACB7IW69</accession>
<keyword evidence="2" id="KW-1185">Reference proteome</keyword>
<evidence type="ECO:0000313" key="1">
    <source>
        <dbReference type="EMBL" id="KAG9221985.1"/>
    </source>
</evidence>